<evidence type="ECO:0000313" key="1">
    <source>
        <dbReference type="EMBL" id="CAH1101873.1"/>
    </source>
</evidence>
<proteinExistence type="predicted"/>
<dbReference type="OrthoDB" id="6777854at2759"/>
<dbReference type="Proteomes" id="UP001153636">
    <property type="component" value="Chromosome 12"/>
</dbReference>
<sequence length="536" mass="61935">MCPKSQELEAPAEKLKTEISWRWEWRRHASKGAETPLYVWILMRIFRLTLQKTINIQYPKPGLYIEHLGQGRLDRGMFRIEVKFNKSQIAKDFGDASKVVEDFTNLCQYTTELSQETHCNILLCHLIEQEKQLQKFNASLTTNVERFKRGILGKLLTSVFGVNDEVYQDIKALQQNQEELIKTTNHQSKIMISTLSKINDTEVRIQNQLERFRSKLNQGLDAIHDMQSWYNKVDVNTLNIHTLSAYQIGSNFLSKLTHHYSRILDIQFNRGTLYDLMSPAHVREIIASANQKLPANLRILSSPTINIALENTDKEIQILSSFVILDISNYELIRVTPTPFHLANGSYYLLDISRNLIAIDYNNNLYFELSEEEINHYLPVPNHQYICSPSAVRNIETSPNCVIDEIYERPGRNYCHVRKFSTSSVVWQQLHMPNTWLFLTDKPTRIAVTCSGIREDVLLNITGIIKLSEDCVIKTNQNILQPKHEFLPADIFTDRPNPENDLSVDISLDQIIPENPEIQIDNQLIALKLKIPTSKN</sequence>
<dbReference type="AlphaFoldDB" id="A0A9P0CJQ8"/>
<keyword evidence="2" id="KW-1185">Reference proteome</keyword>
<reference evidence="1" key="1">
    <citation type="submission" date="2022-01" db="EMBL/GenBank/DDBJ databases">
        <authorList>
            <person name="King R."/>
        </authorList>
    </citation>
    <scope>NUCLEOTIDE SEQUENCE</scope>
</reference>
<evidence type="ECO:0008006" key="3">
    <source>
        <dbReference type="Google" id="ProtNLM"/>
    </source>
</evidence>
<organism evidence="1 2">
    <name type="scientific">Psylliodes chrysocephalus</name>
    <dbReference type="NCBI Taxonomy" id="3402493"/>
    <lineage>
        <taxon>Eukaryota</taxon>
        <taxon>Metazoa</taxon>
        <taxon>Ecdysozoa</taxon>
        <taxon>Arthropoda</taxon>
        <taxon>Hexapoda</taxon>
        <taxon>Insecta</taxon>
        <taxon>Pterygota</taxon>
        <taxon>Neoptera</taxon>
        <taxon>Endopterygota</taxon>
        <taxon>Coleoptera</taxon>
        <taxon>Polyphaga</taxon>
        <taxon>Cucujiformia</taxon>
        <taxon>Chrysomeloidea</taxon>
        <taxon>Chrysomelidae</taxon>
        <taxon>Galerucinae</taxon>
        <taxon>Alticini</taxon>
        <taxon>Psylliodes</taxon>
    </lineage>
</organism>
<accession>A0A9P0CJQ8</accession>
<dbReference type="EMBL" id="OV651824">
    <property type="protein sequence ID" value="CAH1101873.1"/>
    <property type="molecule type" value="Genomic_DNA"/>
</dbReference>
<gene>
    <name evidence="1" type="ORF">PSYICH_LOCUS3234</name>
</gene>
<evidence type="ECO:0000313" key="2">
    <source>
        <dbReference type="Proteomes" id="UP001153636"/>
    </source>
</evidence>
<dbReference type="InterPro" id="IPR022048">
    <property type="entry name" value="Envelope_fusion-like"/>
</dbReference>
<dbReference type="Pfam" id="PF12259">
    <property type="entry name" value="Baculo_F"/>
    <property type="match status" value="1"/>
</dbReference>
<protein>
    <recommendedName>
        <fullName evidence="3">Envelope fusion protein</fullName>
    </recommendedName>
</protein>
<name>A0A9P0CJQ8_9CUCU</name>